<proteinExistence type="predicted"/>
<name>A0A1L9TNK1_9EURO</name>
<dbReference type="GeneID" id="63767017"/>
<dbReference type="RefSeq" id="XP_040704806.1">
    <property type="nucleotide sequence ID" value="XM_040850944.1"/>
</dbReference>
<evidence type="ECO:0000313" key="1">
    <source>
        <dbReference type="EMBL" id="OJJ61000.1"/>
    </source>
</evidence>
<dbReference type="EMBL" id="KV878584">
    <property type="protein sequence ID" value="OJJ61000.1"/>
    <property type="molecule type" value="Genomic_DNA"/>
</dbReference>
<gene>
    <name evidence="1" type="ORF">ASPSYDRAFT_782781</name>
</gene>
<sequence length="223" mass="24561">MATIGPSANKSTVASHWFCSTTPRSSSSQALHRRPYLTRLDPKVPRSTRLDDLNRLSTVETQRGQGFGTFLDDSPTLATHGDQAAQPPRFHDSCCISRIPTGLNRVGPNHTTRTVLQTNTSLLWQHQGLGSQRGAKSIEGQSQPSTNELILPRPENQRHKARRHARQLLPLLFGWSGPGFKVAGMIPESLSENPTKNSYPSLIGRARYGAPRDKWSPALLAPD</sequence>
<organism evidence="1 2">
    <name type="scientific">Aspergillus sydowii CBS 593.65</name>
    <dbReference type="NCBI Taxonomy" id="1036612"/>
    <lineage>
        <taxon>Eukaryota</taxon>
        <taxon>Fungi</taxon>
        <taxon>Dikarya</taxon>
        <taxon>Ascomycota</taxon>
        <taxon>Pezizomycotina</taxon>
        <taxon>Eurotiomycetes</taxon>
        <taxon>Eurotiomycetidae</taxon>
        <taxon>Eurotiales</taxon>
        <taxon>Aspergillaceae</taxon>
        <taxon>Aspergillus</taxon>
        <taxon>Aspergillus subgen. Nidulantes</taxon>
    </lineage>
</organism>
<accession>A0A1L9TNK1</accession>
<keyword evidence="2" id="KW-1185">Reference proteome</keyword>
<protein>
    <submittedName>
        <fullName evidence="1">Uncharacterized protein</fullName>
    </submittedName>
</protein>
<dbReference type="Proteomes" id="UP000184356">
    <property type="component" value="Unassembled WGS sequence"/>
</dbReference>
<reference evidence="2" key="1">
    <citation type="journal article" date="2017" name="Genome Biol.">
        <title>Comparative genomics reveals high biological diversity and specific adaptations in the industrially and medically important fungal genus Aspergillus.</title>
        <authorList>
            <person name="de Vries R.P."/>
            <person name="Riley R."/>
            <person name="Wiebenga A."/>
            <person name="Aguilar-Osorio G."/>
            <person name="Amillis S."/>
            <person name="Uchima C.A."/>
            <person name="Anderluh G."/>
            <person name="Asadollahi M."/>
            <person name="Askin M."/>
            <person name="Barry K."/>
            <person name="Battaglia E."/>
            <person name="Bayram O."/>
            <person name="Benocci T."/>
            <person name="Braus-Stromeyer S.A."/>
            <person name="Caldana C."/>
            <person name="Canovas D."/>
            <person name="Cerqueira G.C."/>
            <person name="Chen F."/>
            <person name="Chen W."/>
            <person name="Choi C."/>
            <person name="Clum A."/>
            <person name="Dos Santos R.A."/>
            <person name="Damasio A.R."/>
            <person name="Diallinas G."/>
            <person name="Emri T."/>
            <person name="Fekete E."/>
            <person name="Flipphi M."/>
            <person name="Freyberg S."/>
            <person name="Gallo A."/>
            <person name="Gournas C."/>
            <person name="Habgood R."/>
            <person name="Hainaut M."/>
            <person name="Harispe M.L."/>
            <person name="Henrissat B."/>
            <person name="Hilden K.S."/>
            <person name="Hope R."/>
            <person name="Hossain A."/>
            <person name="Karabika E."/>
            <person name="Karaffa L."/>
            <person name="Karanyi Z."/>
            <person name="Krasevec N."/>
            <person name="Kuo A."/>
            <person name="Kusch H."/>
            <person name="LaButti K."/>
            <person name="Lagendijk E.L."/>
            <person name="Lapidus A."/>
            <person name="Levasseur A."/>
            <person name="Lindquist E."/>
            <person name="Lipzen A."/>
            <person name="Logrieco A.F."/>
            <person name="MacCabe A."/>
            <person name="Maekelae M.R."/>
            <person name="Malavazi I."/>
            <person name="Melin P."/>
            <person name="Meyer V."/>
            <person name="Mielnichuk N."/>
            <person name="Miskei M."/>
            <person name="Molnar A.P."/>
            <person name="Mule G."/>
            <person name="Ngan C.Y."/>
            <person name="Orejas M."/>
            <person name="Orosz E."/>
            <person name="Ouedraogo J.P."/>
            <person name="Overkamp K.M."/>
            <person name="Park H.-S."/>
            <person name="Perrone G."/>
            <person name="Piumi F."/>
            <person name="Punt P.J."/>
            <person name="Ram A.F."/>
            <person name="Ramon A."/>
            <person name="Rauscher S."/>
            <person name="Record E."/>
            <person name="Riano-Pachon D.M."/>
            <person name="Robert V."/>
            <person name="Roehrig J."/>
            <person name="Ruller R."/>
            <person name="Salamov A."/>
            <person name="Salih N.S."/>
            <person name="Samson R.A."/>
            <person name="Sandor E."/>
            <person name="Sanguinetti M."/>
            <person name="Schuetze T."/>
            <person name="Sepcic K."/>
            <person name="Shelest E."/>
            <person name="Sherlock G."/>
            <person name="Sophianopoulou V."/>
            <person name="Squina F.M."/>
            <person name="Sun H."/>
            <person name="Susca A."/>
            <person name="Todd R.B."/>
            <person name="Tsang A."/>
            <person name="Unkles S.E."/>
            <person name="van de Wiele N."/>
            <person name="van Rossen-Uffink D."/>
            <person name="Oliveira J.V."/>
            <person name="Vesth T.C."/>
            <person name="Visser J."/>
            <person name="Yu J.-H."/>
            <person name="Zhou M."/>
            <person name="Andersen M.R."/>
            <person name="Archer D.B."/>
            <person name="Baker S.E."/>
            <person name="Benoit I."/>
            <person name="Brakhage A.A."/>
            <person name="Braus G.H."/>
            <person name="Fischer R."/>
            <person name="Frisvad J.C."/>
            <person name="Goldman G.H."/>
            <person name="Houbraken J."/>
            <person name="Oakley B."/>
            <person name="Pocsi I."/>
            <person name="Scazzocchio C."/>
            <person name="Seiboth B."/>
            <person name="vanKuyk P.A."/>
            <person name="Wortman J."/>
            <person name="Dyer P.S."/>
            <person name="Grigoriev I.V."/>
        </authorList>
    </citation>
    <scope>NUCLEOTIDE SEQUENCE [LARGE SCALE GENOMIC DNA]</scope>
    <source>
        <strain evidence="2">CBS 593.65</strain>
    </source>
</reference>
<evidence type="ECO:0000313" key="2">
    <source>
        <dbReference type="Proteomes" id="UP000184356"/>
    </source>
</evidence>
<dbReference type="VEuPathDB" id="FungiDB:ASPSYDRAFT_782781"/>
<dbReference type="AlphaFoldDB" id="A0A1L9TNK1"/>